<dbReference type="Proteomes" id="UP000663722">
    <property type="component" value="Chromosome"/>
</dbReference>
<dbReference type="AlphaFoldDB" id="A0A975BK25"/>
<name>A0A975BK25_9BACT</name>
<keyword evidence="2" id="KW-1185">Reference proteome</keyword>
<accession>A0A975BK25</accession>
<dbReference type="EMBL" id="CP061800">
    <property type="protein sequence ID" value="QTA86826.1"/>
    <property type="molecule type" value="Genomic_DNA"/>
</dbReference>
<protein>
    <submittedName>
        <fullName evidence="1">Uncharacterized protein</fullName>
    </submittedName>
</protein>
<reference evidence="1" key="1">
    <citation type="journal article" date="2021" name="Microb. Physiol.">
        <title>Proteogenomic Insights into the Physiology of Marine, Sulfate-Reducing, Filamentous Desulfonema limicola and Desulfonema magnum.</title>
        <authorList>
            <person name="Schnaars V."/>
            <person name="Wohlbrand L."/>
            <person name="Scheve S."/>
            <person name="Hinrichs C."/>
            <person name="Reinhardt R."/>
            <person name="Rabus R."/>
        </authorList>
    </citation>
    <scope>NUCLEOTIDE SEQUENCE</scope>
    <source>
        <strain evidence="1">4be13</strain>
    </source>
</reference>
<dbReference type="SUPFAM" id="SSF56935">
    <property type="entry name" value="Porins"/>
    <property type="match status" value="1"/>
</dbReference>
<proteinExistence type="predicted"/>
<organism evidence="1 2">
    <name type="scientific">Desulfonema magnum</name>
    <dbReference type="NCBI Taxonomy" id="45655"/>
    <lineage>
        <taxon>Bacteria</taxon>
        <taxon>Pseudomonadati</taxon>
        <taxon>Thermodesulfobacteriota</taxon>
        <taxon>Desulfobacteria</taxon>
        <taxon>Desulfobacterales</taxon>
        <taxon>Desulfococcaceae</taxon>
        <taxon>Desulfonema</taxon>
    </lineage>
</organism>
<evidence type="ECO:0000313" key="2">
    <source>
        <dbReference type="Proteomes" id="UP000663722"/>
    </source>
</evidence>
<gene>
    <name evidence="1" type="ORF">dnm_028500</name>
</gene>
<evidence type="ECO:0000313" key="1">
    <source>
        <dbReference type="EMBL" id="QTA86826.1"/>
    </source>
</evidence>
<sequence length="383" mass="43492">MENKMKRLKIIISAFMMMSGIAVCLPFYTAAEQIGFDMNRNVPDTSFLKSEHIKSDDAFSDTGTQPYPEDYSYGNDIWMGDICDSFFPGDTMFHFSWPKVCDGDFYLWNYNDILNPTKAHEPAFRLDGFESAYMSYSFGGEHEITTAYSGISNEESGNLKHKDSKYQVRMKTHINILDMAIHYSEIKQKRTDYERLMTGAVSDEDATIPVRWRFLSAGLKSKIAGVGIHAEGGHAWLTLDDETEPSVNETLAKDHSKFLVGVDYTFENELYLILEYYQEGEGKTSPDKYTLNDRLGYLSDERDTIGRDNVLVGAKYPIADVTSIELYNIINANDSSVIMNPWFVWNPEDDIRVKFSAQIPIGKEESAVGQAHPSAFAHIELNF</sequence>
<dbReference type="KEGG" id="dmm:dnm_028500"/>